<dbReference type="GO" id="GO:0008270">
    <property type="term" value="F:zinc ion binding"/>
    <property type="evidence" value="ECO:0007669"/>
    <property type="project" value="UniProtKB-KW"/>
</dbReference>
<feature type="compositionally biased region" description="Pro residues" evidence="10">
    <location>
        <begin position="104"/>
        <end position="114"/>
    </location>
</feature>
<dbReference type="PANTHER" id="PTHR12272:SF11">
    <property type="entry name" value="PAN2-PAN3 DEADENYLATION COMPLEX SUBUNIT PAN3"/>
    <property type="match status" value="1"/>
</dbReference>
<sequence>MSMDARKTHQSPRPKGRENAKNILCRNMTIYGSCRAQNNGCPFSHDVSRFEAQNDNSKRFLNVDSPSFTPLAPATNNQTPKPIGISPKAAAAAIFTPKSSAAPTPTPSSQPKPPSADWSNQIKEFVPGQFSDFQPGGTPSFDPYSMQAVGNAITEIPEATTAQQINPYAQDTTAQMFQNPAAFSHSQPLNYHLYSPIGPHRENLVAYQRTAHDLFIPDHLREELQRKTEASLQTFSNSTLPQQIEHFHSLVALDTTAQKVASVYGYPSWLYKAVSSKDGYTYCLRRLENFRLTDERAIRGINKWKRISSGHVVIVHDAFTTRAFGDSSLIIVTDYHPLCQTLAEKHFTQAPRHPTRTATAYATENELWTYLVQLAHALHPIHAAGLAARLILPQKILVTSKNRIRLNSCGILDITQFESARSIQELQNEDFVQLGRLVLSIATRTPSTVNTPAKNLDQIGRLYGDKMREVIDWLLAAPVNAAVGELSGERNIDTLLAMIASQTAATIDAYSHEADSLTSNLARELENARLVRLVTKMNLILDRPDSSAPGQNPSSGPQGLNMTSSSWSETGERYYLKLFRDYVYHAVDAEGRPSLDLGRILACLNKLDAGVDEKILLVSRDEQNCFVVSFREVKRGLESAWAELMKSGRR</sequence>
<keyword evidence="14" id="KW-1185">Reference proteome</keyword>
<feature type="region of interest" description="Disordered" evidence="10">
    <location>
        <begin position="543"/>
        <end position="566"/>
    </location>
</feature>
<keyword evidence="2 8" id="KW-0963">Cytoplasm</keyword>
<dbReference type="Gene3D" id="6.10.250.3160">
    <property type="match status" value="1"/>
</dbReference>
<dbReference type="Gene3D" id="1.20.5.5160">
    <property type="match status" value="1"/>
</dbReference>
<dbReference type="EMBL" id="ML992521">
    <property type="protein sequence ID" value="KAF2219065.1"/>
    <property type="molecule type" value="Genomic_DNA"/>
</dbReference>
<evidence type="ECO:0000259" key="11">
    <source>
        <dbReference type="PROSITE" id="PS50011"/>
    </source>
</evidence>
<dbReference type="GO" id="GO:0006397">
    <property type="term" value="P:mRNA processing"/>
    <property type="evidence" value="ECO:0007669"/>
    <property type="project" value="UniProtKB-KW"/>
</dbReference>
<evidence type="ECO:0000256" key="3">
    <source>
        <dbReference type="ARBA" id="ARBA00022664"/>
    </source>
</evidence>
<feature type="zinc finger region" description="C3H1-type" evidence="9">
    <location>
        <begin position="19"/>
        <end position="48"/>
    </location>
</feature>
<evidence type="ECO:0000313" key="14">
    <source>
        <dbReference type="Proteomes" id="UP000799538"/>
    </source>
</evidence>
<feature type="region of interest" description="Disordered" evidence="10">
    <location>
        <begin position="98"/>
        <end position="120"/>
    </location>
</feature>
<dbReference type="InterPro" id="IPR000719">
    <property type="entry name" value="Prot_kinase_dom"/>
</dbReference>
<evidence type="ECO:0000256" key="8">
    <source>
        <dbReference type="HAMAP-Rule" id="MF_03181"/>
    </source>
</evidence>
<comment type="caution">
    <text evidence="8">Lacks conserved residue(s) required for the propagation of feature annotation.</text>
</comment>
<dbReference type="GO" id="GO:0005524">
    <property type="term" value="F:ATP binding"/>
    <property type="evidence" value="ECO:0007669"/>
    <property type="project" value="UniProtKB-UniRule"/>
</dbReference>
<feature type="binding site" evidence="8">
    <location>
        <begin position="334"/>
        <end position="341"/>
    </location>
    <ligand>
        <name>ATP</name>
        <dbReference type="ChEBI" id="CHEBI:30616"/>
    </ligand>
</feature>
<dbReference type="AlphaFoldDB" id="A0A6A6G038"/>
<keyword evidence="4 8" id="KW-0547">Nucleotide-binding</keyword>
<feature type="coiled-coil region" evidence="8">
    <location>
        <begin position="501"/>
        <end position="539"/>
    </location>
</feature>
<dbReference type="GO" id="GO:0004672">
    <property type="term" value="F:protein kinase activity"/>
    <property type="evidence" value="ECO:0007669"/>
    <property type="project" value="InterPro"/>
</dbReference>
<dbReference type="GO" id="GO:0000932">
    <property type="term" value="C:P-body"/>
    <property type="evidence" value="ECO:0007669"/>
    <property type="project" value="TreeGrafter"/>
</dbReference>
<evidence type="ECO:0000256" key="2">
    <source>
        <dbReference type="ARBA" id="ARBA00022490"/>
    </source>
</evidence>
<dbReference type="OrthoDB" id="204958at2759"/>
<comment type="subcellular location">
    <subcellularLocation>
        <location evidence="1 8">Cytoplasm</location>
    </subcellularLocation>
</comment>
<dbReference type="Pfam" id="PF25586">
    <property type="entry name" value="zf-CCCH_PAN3"/>
    <property type="match status" value="1"/>
</dbReference>
<keyword evidence="6 8" id="KW-0067">ATP-binding</keyword>
<dbReference type="InterPro" id="IPR041332">
    <property type="entry name" value="Pan3_CK"/>
</dbReference>
<feature type="domain" description="Protein kinase" evidence="11">
    <location>
        <begin position="256"/>
        <end position="541"/>
    </location>
</feature>
<evidence type="ECO:0000259" key="12">
    <source>
        <dbReference type="PROSITE" id="PS50103"/>
    </source>
</evidence>
<dbReference type="Gene3D" id="1.10.287.3700">
    <property type="match status" value="1"/>
</dbReference>
<dbReference type="Proteomes" id="UP000799538">
    <property type="component" value="Unassembled WGS sequence"/>
</dbReference>
<comment type="subunit">
    <text evidence="8">Homodimer. Forms a heterotrimer with a catalytic subunit PAN2 to form the poly(A)-nuclease (PAN) deadenylation complex. Interacts (via PAM-2 motif) with poly(A)-binding protein PAB1 (via PABC domain), conferring substrate specificity of the enzyme complex.</text>
</comment>
<comment type="function">
    <text evidence="8">Regulatory subunit of the poly(A)-nuclease (PAN) deadenylation complex, one of two cytoplasmic mRNA deadenylases involved in mRNA turnover. PAN specifically shortens poly(A) tails of RNA and the activity is stimulated by poly(A)-binding protein PAB1. PAN deadenylation is followed by rapid degradation of the shortened mRNA tails by the CCR4-NOT complex. Deadenylated mRNAs are then degraded by two alternative mechanisms, namely exosome-mediated 3'-5' exonucleolytic degradation, or deadenlyation-dependent mRNA decaping and subsequent 5'-3' exonucleolytic degradation by XRN1. May also be involved in post-transcriptional maturation of mRNA poly(A) tails. PAN3 acts as a positive regulator for PAN activity, recruiting the catalytic subunit PAN2 to mRNA via its interaction with RNA and with PAB1.</text>
</comment>
<dbReference type="GO" id="GO:0000289">
    <property type="term" value="P:nuclear-transcribed mRNA poly(A) tail shortening"/>
    <property type="evidence" value="ECO:0007669"/>
    <property type="project" value="UniProtKB-UniRule"/>
</dbReference>
<gene>
    <name evidence="8" type="primary">PAN3</name>
    <name evidence="13" type="ORF">BDZ85DRAFT_60661</name>
</gene>
<protein>
    <recommendedName>
        <fullName evidence="8">PAN2-PAN3 deadenylation complex subunit PAN3</fullName>
    </recommendedName>
    <alternativeName>
        <fullName evidence="8">PAB1P-dependent poly(A)-specific ribonuclease</fullName>
    </alternativeName>
    <alternativeName>
        <fullName evidence="8">Poly(A)-nuclease deadenylation complex subunit 3</fullName>
        <shortName evidence="8">PAN deadenylation complex subunit 3</shortName>
    </alternativeName>
</protein>
<dbReference type="PROSITE" id="PS50103">
    <property type="entry name" value="ZF_C3H1"/>
    <property type="match status" value="1"/>
</dbReference>
<feature type="compositionally biased region" description="Polar residues" evidence="10">
    <location>
        <begin position="548"/>
        <end position="566"/>
    </location>
</feature>
<organism evidence="13 14">
    <name type="scientific">Elsinoe ampelina</name>
    <dbReference type="NCBI Taxonomy" id="302913"/>
    <lineage>
        <taxon>Eukaryota</taxon>
        <taxon>Fungi</taxon>
        <taxon>Dikarya</taxon>
        <taxon>Ascomycota</taxon>
        <taxon>Pezizomycotina</taxon>
        <taxon>Dothideomycetes</taxon>
        <taxon>Dothideomycetidae</taxon>
        <taxon>Myriangiales</taxon>
        <taxon>Elsinoaceae</taxon>
        <taxon>Elsinoe</taxon>
    </lineage>
</organism>
<dbReference type="HAMAP" id="MF_03181">
    <property type="entry name" value="PAN3"/>
    <property type="match status" value="1"/>
</dbReference>
<proteinExistence type="inferred from homology"/>
<dbReference type="Pfam" id="PF18101">
    <property type="entry name" value="Pan3_CK"/>
    <property type="match status" value="1"/>
</dbReference>
<evidence type="ECO:0000256" key="9">
    <source>
        <dbReference type="PROSITE-ProRule" id="PRU00723"/>
    </source>
</evidence>
<dbReference type="InterPro" id="IPR030844">
    <property type="entry name" value="PAN3"/>
</dbReference>
<feature type="binding site" evidence="8">
    <location>
        <begin position="394"/>
        <end position="395"/>
    </location>
    <ligand>
        <name>ATP</name>
        <dbReference type="ChEBI" id="CHEBI:30616"/>
    </ligand>
</feature>
<feature type="region of interest" description="Disordered" evidence="10">
    <location>
        <begin position="1"/>
        <end position="21"/>
    </location>
</feature>
<dbReference type="GO" id="GO:0008143">
    <property type="term" value="F:poly(A) binding"/>
    <property type="evidence" value="ECO:0007669"/>
    <property type="project" value="TreeGrafter"/>
</dbReference>
<dbReference type="Gene3D" id="1.10.510.10">
    <property type="entry name" value="Transferase(Phosphotransferase) domain 1"/>
    <property type="match status" value="1"/>
</dbReference>
<evidence type="ECO:0000313" key="13">
    <source>
        <dbReference type="EMBL" id="KAF2219065.1"/>
    </source>
</evidence>
<evidence type="ECO:0000256" key="1">
    <source>
        <dbReference type="ARBA" id="ARBA00004496"/>
    </source>
</evidence>
<feature type="domain" description="C3H1-type" evidence="12">
    <location>
        <begin position="19"/>
        <end position="48"/>
    </location>
</feature>
<evidence type="ECO:0000256" key="5">
    <source>
        <dbReference type="ARBA" id="ARBA00022771"/>
    </source>
</evidence>
<name>A0A6A6G038_9PEZI</name>
<evidence type="ECO:0000256" key="7">
    <source>
        <dbReference type="ARBA" id="ARBA00023054"/>
    </source>
</evidence>
<evidence type="ECO:0000256" key="10">
    <source>
        <dbReference type="SAM" id="MobiDB-lite"/>
    </source>
</evidence>
<comment type="domain">
    <text evidence="8">The N-terminal zinc finger binds to poly(A) RNA.</text>
</comment>
<evidence type="ECO:0000256" key="4">
    <source>
        <dbReference type="ARBA" id="ARBA00022741"/>
    </source>
</evidence>
<feature type="binding site" evidence="8">
    <location>
        <position position="285"/>
    </location>
    <ligand>
        <name>ATP</name>
        <dbReference type="ChEBI" id="CHEBI:30616"/>
    </ligand>
</feature>
<comment type="domain">
    <text evidence="8">Contains a pseudokinase domain. The protein kinase domain is predicted to be catalytically inactive because some of the residues important for catalytic activity are substituted and it lacks the equivalent of the binding site for a peptide substrate. However, it has retained an ATP-binding site and ATP-binding is required for mRNA degradation, stimulating the activity of the PAN2 nuclease in vitro. The nucleotide-binding site is juxtaposed to the RNase active site of PAN2 in the complex and may actually bind nucleosides of a poly(A) RNA rather than ATP, feeding the poly(A)-tail to the active site of the deadenylase and thus increasing the efficiency with which this distributive enzyme degrades oligo(A) RNAs.</text>
</comment>
<dbReference type="InterPro" id="IPR000571">
    <property type="entry name" value="Znf_CCCH"/>
</dbReference>
<dbReference type="GO" id="GO:0031251">
    <property type="term" value="C:PAN complex"/>
    <property type="evidence" value="ECO:0007669"/>
    <property type="project" value="UniProtKB-UniRule"/>
</dbReference>
<dbReference type="PROSITE" id="PS50011">
    <property type="entry name" value="PROTEIN_KINASE_DOM"/>
    <property type="match status" value="1"/>
</dbReference>
<keyword evidence="9" id="KW-0479">Metal-binding</keyword>
<dbReference type="PANTHER" id="PTHR12272">
    <property type="entry name" value="DEADENYLATION COMPLEX SUBUNIT PAN3"/>
    <property type="match status" value="1"/>
</dbReference>
<evidence type="ECO:0000256" key="6">
    <source>
        <dbReference type="ARBA" id="ARBA00022840"/>
    </source>
</evidence>
<dbReference type="FunFam" id="1.10.287.3700:FF:000001">
    <property type="entry name" value="PAN2-PAN3 deadenylation complex subunit PAN3"/>
    <property type="match status" value="1"/>
</dbReference>
<dbReference type="InterPro" id="IPR011009">
    <property type="entry name" value="Kinase-like_dom_sf"/>
</dbReference>
<dbReference type="SUPFAM" id="SSF56112">
    <property type="entry name" value="Protein kinase-like (PK-like)"/>
    <property type="match status" value="1"/>
</dbReference>
<keyword evidence="7 8" id="KW-0175">Coiled coil</keyword>
<keyword evidence="3 8" id="KW-0507">mRNA processing</keyword>
<comment type="domain">
    <text evidence="8">The pseudokinase domain, the coiled-coil (CC), and C-terminal knob domain (CK) form a structural unit (PKC) that forms an extensive high-affinity interaction surface for PAN2.</text>
</comment>
<reference evidence="14" key="1">
    <citation type="journal article" date="2020" name="Stud. Mycol.">
        <title>101 Dothideomycetes genomes: A test case for predicting lifestyles and emergence of pathogens.</title>
        <authorList>
            <person name="Haridas S."/>
            <person name="Albert R."/>
            <person name="Binder M."/>
            <person name="Bloem J."/>
            <person name="LaButti K."/>
            <person name="Salamov A."/>
            <person name="Andreopoulos B."/>
            <person name="Baker S."/>
            <person name="Barry K."/>
            <person name="Bills G."/>
            <person name="Bluhm B."/>
            <person name="Cannon C."/>
            <person name="Castanera R."/>
            <person name="Culley D."/>
            <person name="Daum C."/>
            <person name="Ezra D."/>
            <person name="Gonzalez J."/>
            <person name="Henrissat B."/>
            <person name="Kuo A."/>
            <person name="Liang C."/>
            <person name="Lipzen A."/>
            <person name="Lutzoni F."/>
            <person name="Magnuson J."/>
            <person name="Mondo S."/>
            <person name="Nolan M."/>
            <person name="Ohm R."/>
            <person name="Pangilinan J."/>
            <person name="Park H.-J."/>
            <person name="Ramirez L."/>
            <person name="Alfaro M."/>
            <person name="Sun H."/>
            <person name="Tritt A."/>
            <person name="Yoshinaga Y."/>
            <person name="Zwiers L.-H."/>
            <person name="Turgeon B."/>
            <person name="Goodwin S."/>
            <person name="Spatafora J."/>
            <person name="Crous P."/>
            <person name="Grigoriev I."/>
        </authorList>
    </citation>
    <scope>NUCLEOTIDE SEQUENCE [LARGE SCALE GENOMIC DNA]</scope>
    <source>
        <strain evidence="14">CECT 20119</strain>
    </source>
</reference>
<comment type="similarity">
    <text evidence="8">Belongs to the protein kinase superfamily. PAN3 family.</text>
</comment>
<keyword evidence="9" id="KW-0862">Zinc</keyword>
<accession>A0A6A6G038</accession>
<keyword evidence="5 9" id="KW-0863">Zinc-finger</keyword>
<feature type="region of interest" description="Knob domain" evidence="8">
    <location>
        <begin position="540"/>
        <end position="650"/>
    </location>
</feature>